<comment type="caution">
    <text evidence="1">The sequence shown here is derived from an EMBL/GenBank/DDBJ whole genome shotgun (WGS) entry which is preliminary data.</text>
</comment>
<name>A0A917EMW3_9BACI</name>
<sequence length="155" mass="17860">MMNQISDRIRTYFEEFNRAHNAFKADLLEPHVIDPLVGADPNGTIQIISKEEYLTGTEKSQTYLQSLGFQFVETIPVEEIPLNSHYTLVKTKGTMRLEKVPGQPIDLVHDTVYILYIKDEKPKMVFTLSHEDPMKMAQDQHSISYEGLSSWDDIK</sequence>
<protein>
    <submittedName>
        <fullName evidence="1">Uncharacterized protein</fullName>
    </submittedName>
</protein>
<gene>
    <name evidence="1" type="ORF">GCM10007140_09520</name>
</gene>
<dbReference type="RefSeq" id="WP_188387274.1">
    <property type="nucleotide sequence ID" value="NZ_BMFK01000001.1"/>
</dbReference>
<evidence type="ECO:0000313" key="2">
    <source>
        <dbReference type="Proteomes" id="UP000605259"/>
    </source>
</evidence>
<reference evidence="1" key="1">
    <citation type="journal article" date="2014" name="Int. J. Syst. Evol. Microbiol.">
        <title>Complete genome sequence of Corynebacterium casei LMG S-19264T (=DSM 44701T), isolated from a smear-ripened cheese.</title>
        <authorList>
            <consortium name="US DOE Joint Genome Institute (JGI-PGF)"/>
            <person name="Walter F."/>
            <person name="Albersmeier A."/>
            <person name="Kalinowski J."/>
            <person name="Ruckert C."/>
        </authorList>
    </citation>
    <scope>NUCLEOTIDE SEQUENCE</scope>
    <source>
        <strain evidence="1">CGMCC 1.12698</strain>
    </source>
</reference>
<organism evidence="1 2">
    <name type="scientific">Priestia taiwanensis</name>
    <dbReference type="NCBI Taxonomy" id="1347902"/>
    <lineage>
        <taxon>Bacteria</taxon>
        <taxon>Bacillati</taxon>
        <taxon>Bacillota</taxon>
        <taxon>Bacilli</taxon>
        <taxon>Bacillales</taxon>
        <taxon>Bacillaceae</taxon>
        <taxon>Priestia</taxon>
    </lineage>
</organism>
<evidence type="ECO:0000313" key="1">
    <source>
        <dbReference type="EMBL" id="GGE61297.1"/>
    </source>
</evidence>
<dbReference type="AlphaFoldDB" id="A0A917EMW3"/>
<dbReference type="Proteomes" id="UP000605259">
    <property type="component" value="Unassembled WGS sequence"/>
</dbReference>
<dbReference type="EMBL" id="BMFK01000001">
    <property type="protein sequence ID" value="GGE61297.1"/>
    <property type="molecule type" value="Genomic_DNA"/>
</dbReference>
<accession>A0A917EMW3</accession>
<proteinExistence type="predicted"/>
<reference evidence="1" key="2">
    <citation type="submission" date="2020-09" db="EMBL/GenBank/DDBJ databases">
        <authorList>
            <person name="Sun Q."/>
            <person name="Zhou Y."/>
        </authorList>
    </citation>
    <scope>NUCLEOTIDE SEQUENCE</scope>
    <source>
        <strain evidence="1">CGMCC 1.12698</strain>
    </source>
</reference>
<keyword evidence="2" id="KW-1185">Reference proteome</keyword>